<evidence type="ECO:0000313" key="2">
    <source>
        <dbReference type="EMBL" id="MFC0523013.1"/>
    </source>
</evidence>
<proteinExistence type="predicted"/>
<dbReference type="PANTHER" id="PTHR39203">
    <property type="entry name" value="CYTOPLASMIC PROTEIN-RELATED"/>
    <property type="match status" value="1"/>
</dbReference>
<dbReference type="InterPro" id="IPR015947">
    <property type="entry name" value="PUA-like_sf"/>
</dbReference>
<sequence>MNDKAKQYWHYFWDTQRKDAPEEVTAWQFGTEPDYLAELVVKGFKTATCSAFVFYEVEEEPLPTIGQYNIILNSKEEPVAIIQTTSVDITPMNEVPEEFAWEEGEGDRSYQHWKKVHEAFFKEELETIGYRYQEDMLVVCERFKLVDVNP</sequence>
<name>A0ABV6LKT0_9BACI</name>
<feature type="domain" description="ASCH" evidence="1">
    <location>
        <begin position="27"/>
        <end position="147"/>
    </location>
</feature>
<accession>A0ABV6LKT0</accession>
<evidence type="ECO:0000259" key="1">
    <source>
        <dbReference type="SMART" id="SM01022"/>
    </source>
</evidence>
<dbReference type="CDD" id="cd06553">
    <property type="entry name" value="ASCH_Ef3133_like"/>
    <property type="match status" value="1"/>
</dbReference>
<organism evidence="2 3">
    <name type="scientific">Pontibacillus salicampi</name>
    <dbReference type="NCBI Taxonomy" id="1449801"/>
    <lineage>
        <taxon>Bacteria</taxon>
        <taxon>Bacillati</taxon>
        <taxon>Bacillota</taxon>
        <taxon>Bacilli</taxon>
        <taxon>Bacillales</taxon>
        <taxon>Bacillaceae</taxon>
        <taxon>Pontibacillus</taxon>
    </lineage>
</organism>
<dbReference type="InterPro" id="IPR007374">
    <property type="entry name" value="ASCH_domain"/>
</dbReference>
<dbReference type="EMBL" id="JBHLTP010000003">
    <property type="protein sequence ID" value="MFC0523013.1"/>
    <property type="molecule type" value="Genomic_DNA"/>
</dbReference>
<dbReference type="Pfam" id="PF04266">
    <property type="entry name" value="ASCH"/>
    <property type="match status" value="1"/>
</dbReference>
<dbReference type="RefSeq" id="WP_377345548.1">
    <property type="nucleotide sequence ID" value="NZ_JBHLTP010000003.1"/>
</dbReference>
<dbReference type="PANTHER" id="PTHR39203:SF1">
    <property type="entry name" value="CYTOPLASMIC PROTEIN"/>
    <property type="match status" value="1"/>
</dbReference>
<dbReference type="SMART" id="SM01022">
    <property type="entry name" value="ASCH"/>
    <property type="match status" value="1"/>
</dbReference>
<comment type="caution">
    <text evidence="2">The sequence shown here is derived from an EMBL/GenBank/DDBJ whole genome shotgun (WGS) entry which is preliminary data.</text>
</comment>
<keyword evidence="3" id="KW-1185">Reference proteome</keyword>
<evidence type="ECO:0000313" key="3">
    <source>
        <dbReference type="Proteomes" id="UP001589836"/>
    </source>
</evidence>
<dbReference type="PIRSF" id="PIRSF021320">
    <property type="entry name" value="DUF984"/>
    <property type="match status" value="1"/>
</dbReference>
<dbReference type="InterPro" id="IPR009326">
    <property type="entry name" value="DUF984"/>
</dbReference>
<dbReference type="SUPFAM" id="SSF88697">
    <property type="entry name" value="PUA domain-like"/>
    <property type="match status" value="1"/>
</dbReference>
<reference evidence="2 3" key="1">
    <citation type="submission" date="2024-09" db="EMBL/GenBank/DDBJ databases">
        <authorList>
            <person name="Sun Q."/>
            <person name="Mori K."/>
        </authorList>
    </citation>
    <scope>NUCLEOTIDE SEQUENCE [LARGE SCALE GENOMIC DNA]</scope>
    <source>
        <strain evidence="2 3">NCAIM B.02529</strain>
    </source>
</reference>
<gene>
    <name evidence="2" type="ORF">ACFFGV_05320</name>
</gene>
<dbReference type="Gene3D" id="3.10.400.10">
    <property type="entry name" value="Sulfate adenylyltransferase"/>
    <property type="match status" value="1"/>
</dbReference>
<protein>
    <submittedName>
        <fullName evidence="2">ASCH domain-containing protein</fullName>
    </submittedName>
</protein>
<dbReference type="Proteomes" id="UP001589836">
    <property type="component" value="Unassembled WGS sequence"/>
</dbReference>